<reference evidence="2 3" key="1">
    <citation type="submission" date="2019-02" db="EMBL/GenBank/DDBJ databases">
        <title>Draft Genome Sequences of Six Type Strains of the Genus Massilia.</title>
        <authorList>
            <person name="Miess H."/>
            <person name="Frediansyhah A."/>
            <person name="Gross H."/>
        </authorList>
    </citation>
    <scope>NUCLEOTIDE SEQUENCE [LARGE SCALE GENOMIC DNA]</scope>
    <source>
        <strain evidence="2 3">DSM 17472</strain>
    </source>
</reference>
<dbReference type="Proteomes" id="UP000292307">
    <property type="component" value="Chromosome"/>
</dbReference>
<feature type="compositionally biased region" description="Acidic residues" evidence="1">
    <location>
        <begin position="24"/>
        <end position="33"/>
    </location>
</feature>
<proteinExistence type="predicted"/>
<organism evidence="2 3">
    <name type="scientific">Pseudoduganella albidiflava</name>
    <dbReference type="NCBI Taxonomy" id="321983"/>
    <lineage>
        <taxon>Bacteria</taxon>
        <taxon>Pseudomonadati</taxon>
        <taxon>Pseudomonadota</taxon>
        <taxon>Betaproteobacteria</taxon>
        <taxon>Burkholderiales</taxon>
        <taxon>Oxalobacteraceae</taxon>
        <taxon>Telluria group</taxon>
        <taxon>Pseudoduganella</taxon>
    </lineage>
</organism>
<keyword evidence="3" id="KW-1185">Reference proteome</keyword>
<evidence type="ECO:0000313" key="2">
    <source>
        <dbReference type="EMBL" id="QBI02362.1"/>
    </source>
</evidence>
<accession>A0ABX5RUQ8</accession>
<gene>
    <name evidence="2" type="ORF">EYF70_17085</name>
</gene>
<protein>
    <submittedName>
        <fullName evidence="2">Uncharacterized protein</fullName>
    </submittedName>
</protein>
<evidence type="ECO:0000256" key="1">
    <source>
        <dbReference type="SAM" id="MobiDB-lite"/>
    </source>
</evidence>
<dbReference type="EMBL" id="CP036401">
    <property type="protein sequence ID" value="QBI02362.1"/>
    <property type="molecule type" value="Genomic_DNA"/>
</dbReference>
<dbReference type="RefSeq" id="WP_131146476.1">
    <property type="nucleotide sequence ID" value="NZ_BMWV01000005.1"/>
</dbReference>
<name>A0ABX5RUQ8_9BURK</name>
<evidence type="ECO:0000313" key="3">
    <source>
        <dbReference type="Proteomes" id="UP000292307"/>
    </source>
</evidence>
<sequence length="69" mass="7441">MTTPRQHQPAKRQLPASTSQASVPDDELDEALDESFPASDPVAVSITHVDMSPTRPAPAPAVKPRSRPR</sequence>
<feature type="region of interest" description="Disordered" evidence="1">
    <location>
        <begin position="1"/>
        <end position="69"/>
    </location>
</feature>